<dbReference type="InterPro" id="IPR050428">
    <property type="entry name" value="TCS_sensor_his_kinase"/>
</dbReference>
<evidence type="ECO:0000256" key="5">
    <source>
        <dbReference type="ARBA" id="ARBA00022679"/>
    </source>
</evidence>
<dbReference type="InterPro" id="IPR003661">
    <property type="entry name" value="HisK_dim/P_dom"/>
</dbReference>
<keyword evidence="4" id="KW-0597">Phosphoprotein</keyword>
<dbReference type="KEGG" id="aori:SD37_09920"/>
<evidence type="ECO:0000313" key="14">
    <source>
        <dbReference type="Proteomes" id="UP000093695"/>
    </source>
</evidence>
<feature type="transmembrane region" description="Helical" evidence="11">
    <location>
        <begin position="12"/>
        <end position="38"/>
    </location>
</feature>
<feature type="domain" description="Histidine kinase" evidence="12">
    <location>
        <begin position="211"/>
        <end position="403"/>
    </location>
</feature>
<evidence type="ECO:0000256" key="10">
    <source>
        <dbReference type="ARBA" id="ARBA00023136"/>
    </source>
</evidence>
<evidence type="ECO:0000256" key="9">
    <source>
        <dbReference type="ARBA" id="ARBA00023012"/>
    </source>
</evidence>
<dbReference type="InterPro" id="IPR003594">
    <property type="entry name" value="HATPase_dom"/>
</dbReference>
<keyword evidence="10 11" id="KW-0472">Membrane</keyword>
<dbReference type="PROSITE" id="PS50109">
    <property type="entry name" value="HIS_KIN"/>
    <property type="match status" value="1"/>
</dbReference>
<dbReference type="Pfam" id="PF00512">
    <property type="entry name" value="HisKA"/>
    <property type="match status" value="1"/>
</dbReference>
<dbReference type="GO" id="GO:0000155">
    <property type="term" value="F:phosphorelay sensor kinase activity"/>
    <property type="evidence" value="ECO:0007669"/>
    <property type="project" value="InterPro"/>
</dbReference>
<gene>
    <name evidence="13" type="ORF">SD37_09920</name>
</gene>
<dbReference type="InterPro" id="IPR004358">
    <property type="entry name" value="Sig_transdc_His_kin-like_C"/>
</dbReference>
<comment type="catalytic activity">
    <reaction evidence="1">
        <text>ATP + protein L-histidine = ADP + protein N-phospho-L-histidine.</text>
        <dbReference type="EC" id="2.7.13.3"/>
    </reaction>
</comment>
<proteinExistence type="predicted"/>
<comment type="subcellular location">
    <subcellularLocation>
        <location evidence="2">Cell membrane</location>
    </subcellularLocation>
</comment>
<dbReference type="AlphaFoldDB" id="A0A193BUS1"/>
<dbReference type="InterPro" id="IPR005467">
    <property type="entry name" value="His_kinase_dom"/>
</dbReference>
<keyword evidence="6 11" id="KW-0812">Transmembrane</keyword>
<evidence type="ECO:0000256" key="1">
    <source>
        <dbReference type="ARBA" id="ARBA00000085"/>
    </source>
</evidence>
<organism evidence="13 14">
    <name type="scientific">Amycolatopsis orientalis</name>
    <name type="common">Nocardia orientalis</name>
    <dbReference type="NCBI Taxonomy" id="31958"/>
    <lineage>
        <taxon>Bacteria</taxon>
        <taxon>Bacillati</taxon>
        <taxon>Actinomycetota</taxon>
        <taxon>Actinomycetes</taxon>
        <taxon>Pseudonocardiales</taxon>
        <taxon>Pseudonocardiaceae</taxon>
        <taxon>Amycolatopsis</taxon>
    </lineage>
</organism>
<keyword evidence="8 11" id="KW-1133">Transmembrane helix</keyword>
<keyword evidence="14" id="KW-1185">Reference proteome</keyword>
<dbReference type="Pfam" id="PF02518">
    <property type="entry name" value="HATPase_c"/>
    <property type="match status" value="1"/>
</dbReference>
<keyword evidence="9" id="KW-0902">Two-component regulatory system</keyword>
<dbReference type="EC" id="2.7.13.3" evidence="3"/>
<evidence type="ECO:0000256" key="2">
    <source>
        <dbReference type="ARBA" id="ARBA00004236"/>
    </source>
</evidence>
<dbReference type="PANTHER" id="PTHR45436:SF5">
    <property type="entry name" value="SENSOR HISTIDINE KINASE TRCS"/>
    <property type="match status" value="1"/>
</dbReference>
<accession>A0A193BUS1</accession>
<dbReference type="EMBL" id="CP016174">
    <property type="protein sequence ID" value="ANN15928.1"/>
    <property type="molecule type" value="Genomic_DNA"/>
</dbReference>
<evidence type="ECO:0000256" key="3">
    <source>
        <dbReference type="ARBA" id="ARBA00012438"/>
    </source>
</evidence>
<dbReference type="SUPFAM" id="SSF55874">
    <property type="entry name" value="ATPase domain of HSP90 chaperone/DNA topoisomerase II/histidine kinase"/>
    <property type="match status" value="1"/>
</dbReference>
<evidence type="ECO:0000256" key="8">
    <source>
        <dbReference type="ARBA" id="ARBA00022989"/>
    </source>
</evidence>
<sequence length="405" mass="42166">MTTHARIRLRRLRWRLTGLYAVGTAVCLVVLAGIASGIDADSRSSELDKDVDRTATALSRALYYDDGGFLHLEPLREDVLAAGSVPVAVLEWTTGGLAERFPGGGAVAPDVAAVAEGARGGETALGDVSVSGQSRRLAAAGVWNGDRIGAVVVAYGDPAAGLRDHDVLVRWLIFGCAGLVLLAAAAGHLLSGRSMRPAVLALDQQEQFLAEAAHELRTPLATLQLVTESGLREPERATEALRRSARLTAELGRLVSGLLVRARLAAGTVTAEREPLRLDLLVEQILEGYAVHLVAEPCIVLGDPDLLGQAVRNLVDNAVRHGGGTPVSVTVAEGRTSVRDHGPGVAAADRERMFERTVAGEGGGTGIGLSIVRWVAELHGGSARLLAADGGGTVAELVLPVHAVS</sequence>
<dbReference type="Gene3D" id="3.30.565.10">
    <property type="entry name" value="Histidine kinase-like ATPase, C-terminal domain"/>
    <property type="match status" value="1"/>
</dbReference>
<evidence type="ECO:0000256" key="6">
    <source>
        <dbReference type="ARBA" id="ARBA00022692"/>
    </source>
</evidence>
<evidence type="ECO:0000313" key="13">
    <source>
        <dbReference type="EMBL" id="ANN15928.1"/>
    </source>
</evidence>
<dbReference type="RefSeq" id="WP_052674930.1">
    <property type="nucleotide sequence ID" value="NZ_CP016174.1"/>
</dbReference>
<evidence type="ECO:0000259" key="12">
    <source>
        <dbReference type="PROSITE" id="PS50109"/>
    </source>
</evidence>
<reference evidence="13 14" key="1">
    <citation type="journal article" date="2015" name="Genome Announc.">
        <title>Draft Genome Sequence of Norvancomycin-Producing Strain Amycolatopsis orientalis CPCC200066.</title>
        <authorList>
            <person name="Lei X."/>
            <person name="Yuan F."/>
            <person name="Shi Y."/>
            <person name="Li X."/>
            <person name="Wang L."/>
            <person name="Hong B."/>
        </authorList>
    </citation>
    <scope>NUCLEOTIDE SEQUENCE [LARGE SCALE GENOMIC DNA]</scope>
    <source>
        <strain evidence="13 14">B-37</strain>
    </source>
</reference>
<name>A0A193BUS1_AMYOR</name>
<dbReference type="STRING" id="31958.SD37_09920"/>
<feature type="transmembrane region" description="Helical" evidence="11">
    <location>
        <begin position="168"/>
        <end position="190"/>
    </location>
</feature>
<dbReference type="Proteomes" id="UP000093695">
    <property type="component" value="Chromosome"/>
</dbReference>
<dbReference type="PRINTS" id="PR00344">
    <property type="entry name" value="BCTRLSENSOR"/>
</dbReference>
<protein>
    <recommendedName>
        <fullName evidence="3">histidine kinase</fullName>
        <ecNumber evidence="3">2.7.13.3</ecNumber>
    </recommendedName>
</protein>
<dbReference type="PANTHER" id="PTHR45436">
    <property type="entry name" value="SENSOR HISTIDINE KINASE YKOH"/>
    <property type="match status" value="1"/>
</dbReference>
<dbReference type="InterPro" id="IPR036097">
    <property type="entry name" value="HisK_dim/P_sf"/>
</dbReference>
<dbReference type="Gene3D" id="1.10.287.130">
    <property type="match status" value="1"/>
</dbReference>
<dbReference type="SUPFAM" id="SSF47384">
    <property type="entry name" value="Homodimeric domain of signal transducing histidine kinase"/>
    <property type="match status" value="1"/>
</dbReference>
<evidence type="ECO:0000256" key="4">
    <source>
        <dbReference type="ARBA" id="ARBA00022553"/>
    </source>
</evidence>
<dbReference type="SMART" id="SM00387">
    <property type="entry name" value="HATPase_c"/>
    <property type="match status" value="1"/>
</dbReference>
<evidence type="ECO:0000256" key="11">
    <source>
        <dbReference type="SAM" id="Phobius"/>
    </source>
</evidence>
<evidence type="ECO:0000256" key="7">
    <source>
        <dbReference type="ARBA" id="ARBA00022777"/>
    </source>
</evidence>
<dbReference type="CDD" id="cd00082">
    <property type="entry name" value="HisKA"/>
    <property type="match status" value="1"/>
</dbReference>
<keyword evidence="7" id="KW-0418">Kinase</keyword>
<dbReference type="GO" id="GO:0005886">
    <property type="term" value="C:plasma membrane"/>
    <property type="evidence" value="ECO:0007669"/>
    <property type="project" value="UniProtKB-SubCell"/>
</dbReference>
<dbReference type="InterPro" id="IPR036890">
    <property type="entry name" value="HATPase_C_sf"/>
</dbReference>
<dbReference type="SMART" id="SM00388">
    <property type="entry name" value="HisKA"/>
    <property type="match status" value="1"/>
</dbReference>
<keyword evidence="5" id="KW-0808">Transferase</keyword>